<reference evidence="4 5" key="1">
    <citation type="submission" date="2016-01" db="EMBL/GenBank/DDBJ databases">
        <title>The new phylogeny of the genus Mycobacterium.</title>
        <authorList>
            <person name="Tarcisio F."/>
            <person name="Conor M."/>
            <person name="Antonella G."/>
            <person name="Elisabetta G."/>
            <person name="Giulia F.S."/>
            <person name="Sara T."/>
            <person name="Anna F."/>
            <person name="Clotilde B."/>
            <person name="Roberto B."/>
            <person name="Veronica D.S."/>
            <person name="Fabio R."/>
            <person name="Monica P."/>
            <person name="Olivier J."/>
            <person name="Enrico T."/>
            <person name="Nicola S."/>
        </authorList>
    </citation>
    <scope>NUCLEOTIDE SEQUENCE [LARGE SCALE GENOMIC DNA]</scope>
    <source>
        <strain evidence="4 5">DSM 44179</strain>
    </source>
</reference>
<dbReference type="CDD" id="cd14498">
    <property type="entry name" value="DSP"/>
    <property type="match status" value="1"/>
</dbReference>
<dbReference type="PANTHER" id="PTHR16222">
    <property type="entry name" value="ADP-RIBOSYLGLYCOHYDROLASE"/>
    <property type="match status" value="1"/>
</dbReference>
<proteinExistence type="inferred from homology"/>
<dbReference type="InterPro" id="IPR000387">
    <property type="entry name" value="Tyr_Pase_dom"/>
</dbReference>
<dbReference type="Proteomes" id="UP000193484">
    <property type="component" value="Unassembled WGS sequence"/>
</dbReference>
<dbReference type="InterPro" id="IPR036705">
    <property type="entry name" value="Ribosyl_crysJ1_sf"/>
</dbReference>
<dbReference type="Gene3D" id="1.10.4080.10">
    <property type="entry name" value="ADP-ribosylation/Crystallin J1"/>
    <property type="match status" value="1"/>
</dbReference>
<evidence type="ECO:0000256" key="3">
    <source>
        <dbReference type="PIRSR" id="PIRSR605502-1"/>
    </source>
</evidence>
<dbReference type="Gene3D" id="3.90.190.10">
    <property type="entry name" value="Protein tyrosine phosphatase superfamily"/>
    <property type="match status" value="1"/>
</dbReference>
<comment type="similarity">
    <text evidence="1">Belongs to the ADP-ribosylglycohydrolase family.</text>
</comment>
<dbReference type="AlphaFoldDB" id="A0A1X1R868"/>
<evidence type="ECO:0000313" key="4">
    <source>
        <dbReference type="EMBL" id="ORV01090.1"/>
    </source>
</evidence>
<dbReference type="RefSeq" id="WP_085097546.1">
    <property type="nucleotide sequence ID" value="NZ_AP022603.1"/>
</dbReference>
<keyword evidence="3" id="KW-0460">Magnesium</keyword>
<name>A0A1X1R868_MYCFA</name>
<feature type="binding site" evidence="3">
    <location>
        <position position="275"/>
    </location>
    <ligand>
        <name>Mg(2+)</name>
        <dbReference type="ChEBI" id="CHEBI:18420"/>
        <label>1</label>
    </ligand>
</feature>
<comment type="caution">
    <text evidence="4">The sequence shown here is derived from an EMBL/GenBank/DDBJ whole genome shotgun (WGS) entry which is preliminary data.</text>
</comment>
<evidence type="ECO:0000313" key="5">
    <source>
        <dbReference type="Proteomes" id="UP000193484"/>
    </source>
</evidence>
<dbReference type="InterPro" id="IPR029021">
    <property type="entry name" value="Prot-tyrosine_phosphatase-like"/>
</dbReference>
<comment type="cofactor">
    <cofactor evidence="3">
        <name>Mg(2+)</name>
        <dbReference type="ChEBI" id="CHEBI:18420"/>
    </cofactor>
    <text evidence="3">Binds 2 magnesium ions per subunit.</text>
</comment>
<dbReference type="InterPro" id="IPR050792">
    <property type="entry name" value="ADP-ribosylglycohydrolase"/>
</dbReference>
<feature type="binding site" evidence="3">
    <location>
        <position position="56"/>
    </location>
    <ligand>
        <name>Mg(2+)</name>
        <dbReference type="ChEBI" id="CHEBI:18420"/>
        <label>1</label>
    </ligand>
</feature>
<dbReference type="EMBL" id="LQOJ01000047">
    <property type="protein sequence ID" value="ORV01090.1"/>
    <property type="molecule type" value="Genomic_DNA"/>
</dbReference>
<dbReference type="PANTHER" id="PTHR16222:SF24">
    <property type="entry name" value="ADP-RIBOSYLHYDROLASE ARH3"/>
    <property type="match status" value="1"/>
</dbReference>
<dbReference type="InterPro" id="IPR005502">
    <property type="entry name" value="Ribosyl_crysJ1"/>
</dbReference>
<organism evidence="4 5">
    <name type="scientific">Mycolicibacterium fallax</name>
    <name type="common">Mycobacterium fallax</name>
    <dbReference type="NCBI Taxonomy" id="1793"/>
    <lineage>
        <taxon>Bacteria</taxon>
        <taxon>Bacillati</taxon>
        <taxon>Actinomycetota</taxon>
        <taxon>Actinomycetes</taxon>
        <taxon>Mycobacteriales</taxon>
        <taxon>Mycobacteriaceae</taxon>
        <taxon>Mycolicibacterium</taxon>
    </lineage>
</organism>
<keyword evidence="3" id="KW-0479">Metal-binding</keyword>
<keyword evidence="5" id="KW-1185">Reference proteome</keyword>
<dbReference type="SUPFAM" id="SSF101478">
    <property type="entry name" value="ADP-ribosylglycohydrolase"/>
    <property type="match status" value="1"/>
</dbReference>
<feature type="binding site" evidence="3">
    <location>
        <position position="58"/>
    </location>
    <ligand>
        <name>Mg(2+)</name>
        <dbReference type="ChEBI" id="CHEBI:18420"/>
        <label>1</label>
    </ligand>
</feature>
<protein>
    <submittedName>
        <fullName evidence="4">Ribosylglycohydrolase</fullName>
    </submittedName>
</protein>
<keyword evidence="2 4" id="KW-0378">Hydrolase</keyword>
<dbReference type="GO" id="GO:0046872">
    <property type="term" value="F:metal ion binding"/>
    <property type="evidence" value="ECO:0007669"/>
    <property type="project" value="UniProtKB-KW"/>
</dbReference>
<evidence type="ECO:0000256" key="2">
    <source>
        <dbReference type="ARBA" id="ARBA00022801"/>
    </source>
</evidence>
<dbReference type="GO" id="GO:0016787">
    <property type="term" value="F:hydrolase activity"/>
    <property type="evidence" value="ECO:0007669"/>
    <property type="project" value="UniProtKB-KW"/>
</dbReference>
<feature type="binding site" evidence="3">
    <location>
        <position position="277"/>
    </location>
    <ligand>
        <name>Mg(2+)</name>
        <dbReference type="ChEBI" id="CHEBI:18420"/>
        <label>1</label>
    </ligand>
</feature>
<dbReference type="PROSITE" id="PS50056">
    <property type="entry name" value="TYR_PHOSPHATASE_2"/>
    <property type="match status" value="1"/>
</dbReference>
<feature type="binding site" evidence="3">
    <location>
        <position position="57"/>
    </location>
    <ligand>
        <name>Mg(2+)</name>
        <dbReference type="ChEBI" id="CHEBI:18420"/>
        <label>1</label>
    </ligand>
</feature>
<dbReference type="Pfam" id="PF03747">
    <property type="entry name" value="ADP_ribosyl_GH"/>
    <property type="match status" value="1"/>
</dbReference>
<dbReference type="SUPFAM" id="SSF52799">
    <property type="entry name" value="(Phosphotyrosine protein) phosphatases II"/>
    <property type="match status" value="1"/>
</dbReference>
<accession>A0A1X1R868</accession>
<dbReference type="STRING" id="1793.AWC04_13955"/>
<sequence>MKLTSQQLDRACGALLATAAGDALGAGYEFGAPMPPETPVAMIGGGLGPFAPGEWTDDTSMAIAIAEIAATGADLRDEASQDRLIDRWNQWRAVARDIGVQTSSVLSSAARSGSTAAAAREAAASHHRSGGRSGGNGSLMRTAPVALAYLDDEAALVQAARAISVLTHYDPEAADACVLWCAAIRHAVLTGELDVRIGLGHIDAERRTLWEDRIVEAENSRPRDFTRNGWVVHALQGAWSAIVTTAVPGDDPAAGTFRADHLRLALEAAVRGGHDTDTVAAIAGGLLGAAHGASAVPAHWRRILHGWPGLRTPDLIRLATAIATGPLHSPVDYTGWGGTEALARHPHDDGVWIGGVDALLHRPDGVDAVVSLCRIPEVELGGVECVEVRLIDRVDANPHLDFVLLDSVRAVEELRAQGRTVLLHCVSAQSRTPTVAALYGARRAGIGVGQALAEVLAALPAADPNADFRAALRRLDPDTD</sequence>
<evidence type="ECO:0000256" key="1">
    <source>
        <dbReference type="ARBA" id="ARBA00010702"/>
    </source>
</evidence>
<dbReference type="OrthoDB" id="9798107at2"/>
<gene>
    <name evidence="4" type="ORF">AWC04_13955</name>
</gene>
<feature type="binding site" evidence="3">
    <location>
        <position position="278"/>
    </location>
    <ligand>
        <name>Mg(2+)</name>
        <dbReference type="ChEBI" id="CHEBI:18420"/>
        <label>1</label>
    </ligand>
</feature>